<dbReference type="InterPro" id="IPR023210">
    <property type="entry name" value="NADP_OxRdtase_dom"/>
</dbReference>
<dbReference type="Pfam" id="PF00248">
    <property type="entry name" value="Aldo_ket_red"/>
    <property type="match status" value="1"/>
</dbReference>
<dbReference type="InterPro" id="IPR036812">
    <property type="entry name" value="NAD(P)_OxRdtase_dom_sf"/>
</dbReference>
<gene>
    <name evidence="4" type="ORF">SOCEGT47_069100</name>
</gene>
<reference evidence="4 5" key="1">
    <citation type="submission" date="2015-09" db="EMBL/GenBank/DDBJ databases">
        <title>Sorangium comparison.</title>
        <authorList>
            <person name="Zaburannyi N."/>
            <person name="Bunk B."/>
            <person name="Overmann J."/>
            <person name="Mueller R."/>
        </authorList>
    </citation>
    <scope>NUCLEOTIDE SEQUENCE [LARGE SCALE GENOMIC DNA]</scope>
    <source>
        <strain evidence="4 5">So ceGT47</strain>
    </source>
</reference>
<dbReference type="PANTHER" id="PTHR43312">
    <property type="entry name" value="D-THREO-ALDOSE 1-DEHYDROGENASE"/>
    <property type="match status" value="1"/>
</dbReference>
<proteinExistence type="predicted"/>
<evidence type="ECO:0000313" key="5">
    <source>
        <dbReference type="Proteomes" id="UP000295781"/>
    </source>
</evidence>
<feature type="domain" description="NADP-dependent oxidoreductase" evidence="3">
    <location>
        <begin position="80"/>
        <end position="278"/>
    </location>
</feature>
<evidence type="ECO:0000256" key="2">
    <source>
        <dbReference type="SAM" id="SignalP"/>
    </source>
</evidence>
<evidence type="ECO:0000259" key="3">
    <source>
        <dbReference type="Pfam" id="PF00248"/>
    </source>
</evidence>
<dbReference type="PANTHER" id="PTHR43312:SF1">
    <property type="entry name" value="NADP-DEPENDENT OXIDOREDUCTASE DOMAIN-CONTAINING PROTEIN"/>
    <property type="match status" value="1"/>
</dbReference>
<evidence type="ECO:0000313" key="4">
    <source>
        <dbReference type="EMBL" id="AUX26349.1"/>
    </source>
</evidence>
<accession>A0A4P2Q9W6</accession>
<dbReference type="PROSITE" id="PS51318">
    <property type="entry name" value="TAT"/>
    <property type="match status" value="1"/>
</dbReference>
<dbReference type="CDD" id="cd19100">
    <property type="entry name" value="AKR_unchar"/>
    <property type="match status" value="1"/>
</dbReference>
<dbReference type="PROSITE" id="PS51257">
    <property type="entry name" value="PROKAR_LIPOPROTEIN"/>
    <property type="match status" value="1"/>
</dbReference>
<protein>
    <submittedName>
        <fullName evidence="4">Aldo/keto reductase</fullName>
    </submittedName>
</protein>
<feature type="chain" id="PRO_5020789223" evidence="2">
    <location>
        <begin position="28"/>
        <end position="366"/>
    </location>
</feature>
<organism evidence="4 5">
    <name type="scientific">Sorangium cellulosum</name>
    <name type="common">Polyangium cellulosum</name>
    <dbReference type="NCBI Taxonomy" id="56"/>
    <lineage>
        <taxon>Bacteria</taxon>
        <taxon>Pseudomonadati</taxon>
        <taxon>Myxococcota</taxon>
        <taxon>Polyangia</taxon>
        <taxon>Polyangiales</taxon>
        <taxon>Polyangiaceae</taxon>
        <taxon>Sorangium</taxon>
    </lineage>
</organism>
<feature type="signal peptide" evidence="2">
    <location>
        <begin position="1"/>
        <end position="27"/>
    </location>
</feature>
<dbReference type="RefSeq" id="WP_275938669.1">
    <property type="nucleotide sequence ID" value="NZ_CP012670.1"/>
</dbReference>
<dbReference type="Proteomes" id="UP000295781">
    <property type="component" value="Chromosome"/>
</dbReference>
<dbReference type="InterPro" id="IPR006311">
    <property type="entry name" value="TAT_signal"/>
</dbReference>
<dbReference type="Gene3D" id="3.20.20.100">
    <property type="entry name" value="NADP-dependent oxidoreductase domain"/>
    <property type="match status" value="1"/>
</dbReference>
<feature type="region of interest" description="Disordered" evidence="1">
    <location>
        <begin position="29"/>
        <end position="61"/>
    </location>
</feature>
<keyword evidence="2" id="KW-0732">Signal</keyword>
<dbReference type="AlphaFoldDB" id="A0A4P2Q9W6"/>
<dbReference type="EMBL" id="CP012670">
    <property type="protein sequence ID" value="AUX26349.1"/>
    <property type="molecule type" value="Genomic_DNA"/>
</dbReference>
<dbReference type="SUPFAM" id="SSF51430">
    <property type="entry name" value="NAD(P)-linked oxidoreductase"/>
    <property type="match status" value="1"/>
</dbReference>
<name>A0A4P2Q9W6_SORCE</name>
<evidence type="ECO:0000256" key="1">
    <source>
        <dbReference type="SAM" id="MobiDB-lite"/>
    </source>
</evidence>
<dbReference type="InterPro" id="IPR053135">
    <property type="entry name" value="AKR2_Oxidoreductase"/>
</dbReference>
<sequence>MTKRPSRRTFLHTVGAGLALGACARSAQVGQDASAPGGGAQEPPRGPLPGAPGKDDIALPAGGVMPTRPLGRTGVDVSLVGLGGYHMAMPKDEQESIRLVRFAIDHGINFLDNCWDYHAGKAEERMGKALQDGYRQKAFLMTKIDGRTRAPAEAQLEQSLRRLRTDVIDLVQMHEIIRRSDPEQIFGPGGAMEALVAAKEAGKIRFIGFTGHKDPDIHLAMLEMAERQGFRFDAVQLPLNVMDPHYRSFEERVLPVLTEKGIGVLGMKPFASGLIAEAGVVTPMECLHYPMNLPTSVVITGCDSLGVLKQALRAAYTFQPLGEERVAAILARTAELGARGKIEQFKTTERFDGTTKNPHWLTTASV</sequence>